<dbReference type="Proteomes" id="UP001199816">
    <property type="component" value="Unassembled WGS sequence"/>
</dbReference>
<evidence type="ECO:0000313" key="1">
    <source>
        <dbReference type="EMBL" id="MCD2425969.1"/>
    </source>
</evidence>
<comment type="caution">
    <text evidence="1">The sequence shown here is derived from an EMBL/GenBank/DDBJ whole genome shotgun (WGS) entry which is preliminary data.</text>
</comment>
<evidence type="ECO:0000313" key="2">
    <source>
        <dbReference type="Proteomes" id="UP001199816"/>
    </source>
</evidence>
<dbReference type="RefSeq" id="WP_231008555.1">
    <property type="nucleotide sequence ID" value="NZ_JAJNEC010000007.1"/>
</dbReference>
<dbReference type="EMBL" id="JAJNEC010000007">
    <property type="protein sequence ID" value="MCD2425969.1"/>
    <property type="molecule type" value="Genomic_DNA"/>
</dbReference>
<protein>
    <submittedName>
        <fullName evidence="1">Uncharacterized protein</fullName>
    </submittedName>
</protein>
<gene>
    <name evidence="1" type="ORF">LQ567_24510</name>
</gene>
<accession>A0ABS8PY25</accession>
<proteinExistence type="predicted"/>
<name>A0ABS8PY25_9BACT</name>
<reference evidence="1 2" key="1">
    <citation type="submission" date="2021-11" db="EMBL/GenBank/DDBJ databases">
        <title>Genomic of Niabella pedocola.</title>
        <authorList>
            <person name="Wu T."/>
        </authorList>
    </citation>
    <scope>NUCLEOTIDE SEQUENCE [LARGE SCALE GENOMIC DNA]</scope>
    <source>
        <strain evidence="1 2">JCM 31011</strain>
    </source>
</reference>
<organism evidence="1 2">
    <name type="scientific">Niabella pedocola</name>
    <dbReference type="NCBI Taxonomy" id="1752077"/>
    <lineage>
        <taxon>Bacteria</taxon>
        <taxon>Pseudomonadati</taxon>
        <taxon>Bacteroidota</taxon>
        <taxon>Chitinophagia</taxon>
        <taxon>Chitinophagales</taxon>
        <taxon>Chitinophagaceae</taxon>
        <taxon>Niabella</taxon>
    </lineage>
</organism>
<keyword evidence="2" id="KW-1185">Reference proteome</keyword>
<sequence>MENNNEDKRPACNIRIAPKEGKRRYELRIGSMLQTPSLTEQADIDMEVTLCCSLGHAEGVVYTICFSRPRFNGMAEYNKEQWIYTKIFDIHRNLVLRVDKAGRIKEVLNREAILEAWMKVRRDLSASAFGRDTGLLHKIAAFEAKLRTDLEAVYRHDLFFQWLCNDMYGTYKNAGASRTTGKQIGGFIGATDITIAEEKQVLLAEENKILIEVSGSLVSGETDLNKLNHALFLQVGATGSQELLFSYSGHYLFADRSGFFDQTTLSVGAVVDRIYNRRLIYSLNAII</sequence>